<sequence length="504" mass="55446">MTMYRTHLNDEDLDTLFAAEADTAVTTDSSWTQLIDEVRDATQRKLPVESDAAQALALRWIRLATQMTRNDPALATKLMLMQSGEPRAQLVAGITPPMLAWLDKAFIHARCALLAKYLSAEQLDEVRRRQLVEANMRAWPVLVMALRAHREAGDDAGAAPVQAIVKRWHQLFLDTFCGDDPLLESRVRDALMHEPDLQSGIGLDDALLAYLHKAHMIGNDVTPANAGPKPSALTVATQRAAHQLVDRPLVLEDPTALTILGKAGVQALRDDLDRFRQPMSLGMRSMVVVRSRLADDLWADAIARGTQQYVVLGAGLDTSAYRRPDAPGYVFEVDLPATQTWKRERLQEAGIAVPPSLRFVPVDFAGTTLAQGLASAGFDPNAPAFFSWLGVTMYLDEDAVRDTLRFLAGCAPGSAVLIEYATPLASLPPMMRIAMEQFTARFAERGEPWKSFFDTAALADMLKTLGFGSSREWTPEALNERYLANRTDGLHIGATPSRLMLATV</sequence>
<keyword evidence="3 4" id="KW-0808">Transferase</keyword>
<dbReference type="RefSeq" id="WP_102610697.1">
    <property type="nucleotide sequence ID" value="NZ_CADIKD010000015.1"/>
</dbReference>
<evidence type="ECO:0000256" key="3">
    <source>
        <dbReference type="ARBA" id="ARBA00022679"/>
    </source>
</evidence>
<comment type="similarity">
    <text evidence="1">Belongs to the UPF0677 family.</text>
</comment>
<evidence type="ECO:0000256" key="1">
    <source>
        <dbReference type="ARBA" id="ARBA00008138"/>
    </source>
</evidence>
<dbReference type="AlphaFoldDB" id="A0A2N7W1W5"/>
<evidence type="ECO:0000313" key="5">
    <source>
        <dbReference type="Proteomes" id="UP000235347"/>
    </source>
</evidence>
<reference evidence="4 5" key="1">
    <citation type="submission" date="2018-01" db="EMBL/GenBank/DDBJ databases">
        <title>Whole genome analyses suggest that Burkholderia sensu lato contains two further novel genera in the rhizoxinica-symbiotica group Mycetohabitans gen. nov., and Trinickia gen. nov.: implications for the evolution of diazotrophy and nodulation in the Burkholderiaceae.</title>
        <authorList>
            <person name="Estrada-de los Santos P."/>
            <person name="Palmer M."/>
            <person name="Chavez-Ramirez B."/>
            <person name="Beukes C."/>
            <person name="Steenkamp E.T."/>
            <person name="Hirsch A.M."/>
            <person name="Manyaka P."/>
            <person name="Maluk M."/>
            <person name="Lafos M."/>
            <person name="Crook M."/>
            <person name="Gross E."/>
            <person name="Simon M.F."/>
            <person name="Bueno dos Reis Junior F."/>
            <person name="Poole P.S."/>
            <person name="Venter S.N."/>
            <person name="James E.K."/>
        </authorList>
    </citation>
    <scope>NUCLEOTIDE SEQUENCE [LARGE SCALE GENOMIC DNA]</scope>
    <source>
        <strain evidence="4 5">GP25-8</strain>
    </source>
</reference>
<keyword evidence="2 4" id="KW-0489">Methyltransferase</keyword>
<dbReference type="Gene3D" id="3.40.50.150">
    <property type="entry name" value="Vaccinia Virus protein VP39"/>
    <property type="match status" value="1"/>
</dbReference>
<name>A0A2N7W1W5_9BURK</name>
<accession>A0A2N7W1W5</accession>
<keyword evidence="5" id="KW-1185">Reference proteome</keyword>
<dbReference type="GO" id="GO:0008168">
    <property type="term" value="F:methyltransferase activity"/>
    <property type="evidence" value="ECO:0007669"/>
    <property type="project" value="UniProtKB-KW"/>
</dbReference>
<evidence type="ECO:0000313" key="4">
    <source>
        <dbReference type="EMBL" id="PMS23394.1"/>
    </source>
</evidence>
<gene>
    <name evidence="4" type="ORF">C0Z19_15395</name>
</gene>
<dbReference type="InterPro" id="IPR011610">
    <property type="entry name" value="SAM_mthyl_Trfase_ML2640-like"/>
</dbReference>
<protein>
    <submittedName>
        <fullName evidence="4">SAM-dependent methyltransferase</fullName>
    </submittedName>
</protein>
<evidence type="ECO:0000256" key="2">
    <source>
        <dbReference type="ARBA" id="ARBA00022603"/>
    </source>
</evidence>
<dbReference type="GO" id="GO:0032259">
    <property type="term" value="P:methylation"/>
    <property type="evidence" value="ECO:0007669"/>
    <property type="project" value="UniProtKB-KW"/>
</dbReference>
<proteinExistence type="inferred from homology"/>
<dbReference type="EMBL" id="PNYB01000012">
    <property type="protein sequence ID" value="PMS23394.1"/>
    <property type="molecule type" value="Genomic_DNA"/>
</dbReference>
<dbReference type="PANTHER" id="PTHR43619:SF2">
    <property type="entry name" value="S-ADENOSYL-L-METHIONINE-DEPENDENT METHYLTRANSFERASES SUPERFAMILY PROTEIN"/>
    <property type="match status" value="1"/>
</dbReference>
<dbReference type="NCBIfam" id="TIGR00027">
    <property type="entry name" value="mthyl_TIGR00027"/>
    <property type="match status" value="1"/>
</dbReference>
<dbReference type="PANTHER" id="PTHR43619">
    <property type="entry name" value="S-ADENOSYL-L-METHIONINE-DEPENDENT METHYLTRANSFERASE YKTD-RELATED"/>
    <property type="match status" value="1"/>
</dbReference>
<dbReference type="SUPFAM" id="SSF53335">
    <property type="entry name" value="S-adenosyl-L-methionine-dependent methyltransferases"/>
    <property type="match status" value="1"/>
</dbReference>
<dbReference type="Proteomes" id="UP000235347">
    <property type="component" value="Unassembled WGS sequence"/>
</dbReference>
<dbReference type="InterPro" id="IPR029063">
    <property type="entry name" value="SAM-dependent_MTases_sf"/>
</dbReference>
<dbReference type="InterPro" id="IPR007213">
    <property type="entry name" value="Ppm1/Ppm2/Tcmp"/>
</dbReference>
<dbReference type="Pfam" id="PF04072">
    <property type="entry name" value="LCM"/>
    <property type="match status" value="1"/>
</dbReference>
<organism evidence="4 5">
    <name type="scientific">Trinickia soli</name>
    <dbReference type="NCBI Taxonomy" id="380675"/>
    <lineage>
        <taxon>Bacteria</taxon>
        <taxon>Pseudomonadati</taxon>
        <taxon>Pseudomonadota</taxon>
        <taxon>Betaproteobacteria</taxon>
        <taxon>Burkholderiales</taxon>
        <taxon>Burkholderiaceae</taxon>
        <taxon>Trinickia</taxon>
    </lineage>
</organism>
<comment type="caution">
    <text evidence="4">The sequence shown here is derived from an EMBL/GenBank/DDBJ whole genome shotgun (WGS) entry which is preliminary data.</text>
</comment>